<proteinExistence type="inferred from homology"/>
<dbReference type="SMART" id="SM00487">
    <property type="entry name" value="DEXDc"/>
    <property type="match status" value="1"/>
</dbReference>
<feature type="region of interest" description="Disordered" evidence="7">
    <location>
        <begin position="218"/>
        <end position="240"/>
    </location>
</feature>
<feature type="region of interest" description="Disordered" evidence="7">
    <location>
        <begin position="135"/>
        <end position="175"/>
    </location>
</feature>
<dbReference type="InterPro" id="IPR007502">
    <property type="entry name" value="Helicase-assoc_dom"/>
</dbReference>
<dbReference type="InterPro" id="IPR004170">
    <property type="entry name" value="WWE_dom"/>
</dbReference>
<dbReference type="CDD" id="cd18791">
    <property type="entry name" value="SF2_C_RHA"/>
    <property type="match status" value="1"/>
</dbReference>
<dbReference type="CDD" id="cd17917">
    <property type="entry name" value="DEXHc_RHA-like"/>
    <property type="match status" value="1"/>
</dbReference>
<name>A0A814JSS0_9BILA</name>
<evidence type="ECO:0000259" key="11">
    <source>
        <dbReference type="PROSITE" id="PS51194"/>
    </source>
</evidence>
<dbReference type="InterPro" id="IPR011545">
    <property type="entry name" value="DEAD/DEAH_box_helicase_dom"/>
</dbReference>
<reference evidence="12" key="1">
    <citation type="submission" date="2021-02" db="EMBL/GenBank/DDBJ databases">
        <authorList>
            <person name="Nowell W R."/>
        </authorList>
    </citation>
    <scope>NUCLEOTIDE SEQUENCE</scope>
</reference>
<dbReference type="Pfam" id="PF02825">
    <property type="entry name" value="WWE"/>
    <property type="match status" value="1"/>
</dbReference>
<evidence type="ECO:0000256" key="2">
    <source>
        <dbReference type="ARBA" id="ARBA00022801"/>
    </source>
</evidence>
<evidence type="ECO:0008006" key="14">
    <source>
        <dbReference type="Google" id="ProtNLM"/>
    </source>
</evidence>
<dbReference type="Gene3D" id="1.20.120.1080">
    <property type="match status" value="1"/>
</dbReference>
<keyword evidence="3" id="KW-0347">Helicase</keyword>
<dbReference type="InterPro" id="IPR000571">
    <property type="entry name" value="Znf_CCCH"/>
</dbReference>
<dbReference type="InterPro" id="IPR035979">
    <property type="entry name" value="RBD_domain_sf"/>
</dbReference>
<dbReference type="GO" id="GO:0004386">
    <property type="term" value="F:helicase activity"/>
    <property type="evidence" value="ECO:0007669"/>
    <property type="project" value="UniProtKB-KW"/>
</dbReference>
<comment type="similarity">
    <text evidence="5">Belongs to the DEAD box helicase family. DEAH subfamily. PRP16 sub-subfamily.</text>
</comment>
<dbReference type="Proteomes" id="UP000663882">
    <property type="component" value="Unassembled WGS sequence"/>
</dbReference>
<dbReference type="Pfam" id="PF00270">
    <property type="entry name" value="DEAD"/>
    <property type="match status" value="1"/>
</dbReference>
<dbReference type="PROSITE" id="PS50918">
    <property type="entry name" value="WWE"/>
    <property type="match status" value="1"/>
</dbReference>
<evidence type="ECO:0000256" key="3">
    <source>
        <dbReference type="ARBA" id="ARBA00022806"/>
    </source>
</evidence>
<dbReference type="PROSITE" id="PS51194">
    <property type="entry name" value="HELICASE_CTER"/>
    <property type="match status" value="1"/>
</dbReference>
<keyword evidence="6" id="KW-0479">Metal-binding</keyword>
<evidence type="ECO:0000313" key="13">
    <source>
        <dbReference type="Proteomes" id="UP000663882"/>
    </source>
</evidence>
<keyword evidence="6" id="KW-0863">Zinc-finger</keyword>
<dbReference type="Gene3D" id="3.90.228.10">
    <property type="match status" value="1"/>
</dbReference>
<feature type="compositionally biased region" description="Polar residues" evidence="7">
    <location>
        <begin position="146"/>
        <end position="165"/>
    </location>
</feature>
<dbReference type="GO" id="GO:0005524">
    <property type="term" value="F:ATP binding"/>
    <property type="evidence" value="ECO:0007669"/>
    <property type="project" value="UniProtKB-KW"/>
</dbReference>
<dbReference type="PROSITE" id="PS51192">
    <property type="entry name" value="HELICASE_ATP_BIND_1"/>
    <property type="match status" value="1"/>
</dbReference>
<feature type="region of interest" description="Disordered" evidence="7">
    <location>
        <begin position="1734"/>
        <end position="1753"/>
    </location>
</feature>
<keyword evidence="2" id="KW-0378">Hydrolase</keyword>
<gene>
    <name evidence="12" type="ORF">RFH988_LOCUS16257</name>
</gene>
<feature type="domain" description="Helicase C-terminal" evidence="11">
    <location>
        <begin position="685"/>
        <end position="848"/>
    </location>
</feature>
<dbReference type="Gene3D" id="3.40.50.300">
    <property type="entry name" value="P-loop containing nucleotide triphosphate hydrolases"/>
    <property type="match status" value="2"/>
</dbReference>
<dbReference type="Gene3D" id="4.10.1000.40">
    <property type="match status" value="2"/>
</dbReference>
<feature type="domain" description="WWE" evidence="9">
    <location>
        <begin position="2090"/>
        <end position="2178"/>
    </location>
</feature>
<feature type="domain" description="Helicase ATP-binding" evidence="10">
    <location>
        <begin position="492"/>
        <end position="653"/>
    </location>
</feature>
<dbReference type="CDD" id="cd20335">
    <property type="entry name" value="BRcat_RBR"/>
    <property type="match status" value="1"/>
</dbReference>
<evidence type="ECO:0000256" key="4">
    <source>
        <dbReference type="ARBA" id="ARBA00022840"/>
    </source>
</evidence>
<dbReference type="GO" id="GO:0016787">
    <property type="term" value="F:hydrolase activity"/>
    <property type="evidence" value="ECO:0007669"/>
    <property type="project" value="UniProtKB-KW"/>
</dbReference>
<evidence type="ECO:0000259" key="8">
    <source>
        <dbReference type="PROSITE" id="PS50103"/>
    </source>
</evidence>
<evidence type="ECO:0000256" key="5">
    <source>
        <dbReference type="ARBA" id="ARBA00038040"/>
    </source>
</evidence>
<accession>A0A814JSS0</accession>
<dbReference type="InterPro" id="IPR001650">
    <property type="entry name" value="Helicase_C-like"/>
</dbReference>
<keyword evidence="6" id="KW-0862">Zinc</keyword>
<evidence type="ECO:0000256" key="7">
    <source>
        <dbReference type="SAM" id="MobiDB-lite"/>
    </source>
</evidence>
<dbReference type="InterPro" id="IPR027417">
    <property type="entry name" value="P-loop_NTPase"/>
</dbReference>
<dbReference type="SMART" id="SM00490">
    <property type="entry name" value="HELICc"/>
    <property type="match status" value="1"/>
</dbReference>
<dbReference type="SUPFAM" id="SSF57850">
    <property type="entry name" value="RING/U-box"/>
    <property type="match status" value="1"/>
</dbReference>
<dbReference type="GO" id="GO:0008270">
    <property type="term" value="F:zinc ion binding"/>
    <property type="evidence" value="ECO:0007669"/>
    <property type="project" value="UniProtKB-KW"/>
</dbReference>
<feature type="compositionally biased region" description="Acidic residues" evidence="7">
    <location>
        <begin position="1736"/>
        <end position="1751"/>
    </location>
</feature>
<dbReference type="EMBL" id="CAJNOO010000825">
    <property type="protein sequence ID" value="CAF1041687.1"/>
    <property type="molecule type" value="Genomic_DNA"/>
</dbReference>
<dbReference type="PANTHER" id="PTHR18934:SF91">
    <property type="entry name" value="PRE-MRNA-SPLICING FACTOR ATP-DEPENDENT RNA HELICASE PRP16"/>
    <property type="match status" value="1"/>
</dbReference>
<dbReference type="SUPFAM" id="SSF117839">
    <property type="entry name" value="WWE domain"/>
    <property type="match status" value="1"/>
</dbReference>
<dbReference type="Gene3D" id="3.30.720.50">
    <property type="match status" value="1"/>
</dbReference>
<dbReference type="InterPro" id="IPR037197">
    <property type="entry name" value="WWE_dom_sf"/>
</dbReference>
<dbReference type="PROSITE" id="PS50103">
    <property type="entry name" value="ZF_C3H1"/>
    <property type="match status" value="1"/>
</dbReference>
<feature type="zinc finger region" description="C3H1-type" evidence="6">
    <location>
        <begin position="168"/>
        <end position="196"/>
    </location>
</feature>
<dbReference type="Pfam" id="PF00271">
    <property type="entry name" value="Helicase_C"/>
    <property type="match status" value="1"/>
</dbReference>
<evidence type="ECO:0000259" key="9">
    <source>
        <dbReference type="PROSITE" id="PS50918"/>
    </source>
</evidence>
<dbReference type="PANTHER" id="PTHR18934">
    <property type="entry name" value="ATP-DEPENDENT RNA HELICASE"/>
    <property type="match status" value="1"/>
</dbReference>
<dbReference type="GO" id="GO:0003950">
    <property type="term" value="F:NAD+ poly-ADP-ribosyltransferase activity"/>
    <property type="evidence" value="ECO:0007669"/>
    <property type="project" value="InterPro"/>
</dbReference>
<evidence type="ECO:0000256" key="6">
    <source>
        <dbReference type="PROSITE-ProRule" id="PRU00723"/>
    </source>
</evidence>
<dbReference type="OrthoDB" id="9989552at2759"/>
<evidence type="ECO:0000256" key="1">
    <source>
        <dbReference type="ARBA" id="ARBA00022741"/>
    </source>
</evidence>
<comment type="caution">
    <text evidence="12">The sequence shown here is derived from an EMBL/GenBank/DDBJ whole genome shotgun (WGS) entry which is preliminary data.</text>
</comment>
<dbReference type="SUPFAM" id="SSF52540">
    <property type="entry name" value="P-loop containing nucleoside triphosphate hydrolases"/>
    <property type="match status" value="1"/>
</dbReference>
<feature type="domain" description="C3H1-type" evidence="8">
    <location>
        <begin position="168"/>
        <end position="196"/>
    </location>
</feature>
<dbReference type="GO" id="GO:0003723">
    <property type="term" value="F:RNA binding"/>
    <property type="evidence" value="ECO:0007669"/>
    <property type="project" value="TreeGrafter"/>
</dbReference>
<dbReference type="SMART" id="SM00847">
    <property type="entry name" value="HA2"/>
    <property type="match status" value="1"/>
</dbReference>
<evidence type="ECO:0000259" key="10">
    <source>
        <dbReference type="PROSITE" id="PS51192"/>
    </source>
</evidence>
<sequence length="2274" mass="260985">MTLNNSSSKWSVRIDHLPASINYIRLAQELRLPKYRIYIPKIFKNNTPYAWINDFADEEEANEFVRQWSGAFILGQHIICVVSSPRSNQFNSPRLSQKLLASGIEPLPNQQHSSGLSTQPKIRRENSNVLITSAPSFHHSNKDQDTFQNLQKPNRPSTRNLLKNQDTQDKRPLCPNENKGACRQKINECEYRHQRCVNYESCTNSKCELAHVREDNMTDDKGNLNTYDPSRSRSDSSSSMSSLLSMSSIQSTYTRSKLCLNGIKCFNVNCIFNHPNGWNPCIDGEKCENYECTANHSYKRKAKCHDHNHCKVSNCKFLHPKTRVKECYLRAKCKRWDCPGLHPRIRARLCPNKKNCTNLTCLCLHPPERDRLLCLLGVDCRDLSCRSNHPPERPPVCDKPDVCPNFNCTHLHQPEWDPCEAGDECEDKQCSKIHSFERDITIQQKEAASPTNISIKNKNQKTKKKYLKTLEQRIKDREKTQLPILSCQETFCQRLEHERILIVTAETGSGKSTQLPQYAAEYFGSLVVCTQPRVVAALSLARRVAEEYDGKSVGESVGYQAGNANRVQGTDIMFMTDAALIRESQRDPILKHVRVLIIDEAHDRSLNTDIVIGISKLLLAQRPDDFYVVIASATIDPTHFLQFFDRPTSALLEVKGRIFSVSKDEKPPPLNCSDQKLIVSHIVPSIVELYPHHQGHTLVFLPGQGEIEQALKIFKSMLPDDCVALPLYGSQSPEDQEKVIKFNETDKRMVVFCTNVAETSLTIPNVRLVIDSGLVKEAHYDVKRRLTVIETVRISRSSADQRKGRAGRTASGHCVRLYEDNELIRSNIEPEILRSSLDLVLLQLIRLNFDPKTFPFMDQPHSDSISHSFDLLTKLKCIDEQKITKRGELFTELALDPRLSAFIVDIYTEYKSLLDLAVAIVAILSAPGIVFFMGGATQEAKQEAKARVALEAHNHESDLIHLYSVYDRWKNAGGQEIQGKCSKCNRLVKYCTCRVKHSNENSLNNKILQHIDGLCTSIIKQIRNTRWLQPGHKMSEDVIKIIGSHLAKLFSEQCGYLLVPQLPVEGVRLVSTDIRGNITNTSVFMQKLHMNSDRELYQHFVAMTITQLPSGRYIIERLHPILRSDVTVQSSIQNLITIENIGFEYGYHLHQKLNTYRSESWAKWLVYHYDRSQCRFILWGLETDRSTVLSIVQHSQDETLKKLFDAYELLECGPIKANFQSGLVCTHINKMSDALKLHLQNVPCYTMNELKDWVKKTIGIAWSEIKAHGFYNVKVASETNNNDNQKKYVYLVFKNEDIFRRASITIPSYYMVVQGNNFGRYYDSEKESLGRELVIQTSPNVTVEDIINRYGADVVIKCIQLNEKSRLESFIKLNNLPITTDEACLRKYLQDYNGPTPKYMYVGRTKNNASGWAKITFYNDEQRNQAATIYESKLCQTIFGITIMGKRGLKQKYVRTSVMKNDDPNIRHNQSSSFLRNIFLITTISREAALQIFSSQTRKTSMNQTSTTSVFNACDTSQWTVDSSATVTILRTDLYPNFQQTIDGICNRFRVQVKCKHIPNFGKRCTFSHGSPQKTSLAASMLSQTFAPINIILNTERQKQLFRELEEIGEIQKWAEELCLAINPNKYFTNIEIRGPQTSQGQLMRRIADYSDDFDRRFRELELSATVATFFGQQKSASGKLQQIDSRWSSKSCSVSFNSKTATITIISKPDVSLTDMNTCENEVLQLLNETIASTDDTESDDEEKEEEDDNNDVRIDSDVIRFGTRRLERRCVFCHQKSSISASFFRICGHTYCRCAAQALATSHTFPFRCKTCQSNIHIRDIQIIFSNNEQLLLPLLKSSIQHYLTTNPQQDDRIFCPNDECNGLIRLNNGYQTCLTCGQNVCPRCQVIDDELHAEMTCDQVVEEKKRHPFLSTLFVAAKKFVEDNWPFDPIVQPTGPIYENPYLRKEYESLSRFYEGNKRLGHSFPPDLAKGFFAYHGTSLEAIDSICKTGFDPKRRSAQAYGRGEYFGVTALISHGYCQKGGSHAGFSQMIIAFILRCTQVTTKENFCYVVDNPTDWTYAFNLPVLIVTYGQNAAKQPSPFPAEIPYYVDKESIWIAPFRWYCQQDNGRFEPYNDIMNELLEKIYEHWKLHDGPAEIETPLLTRYLDDISETYKIDFQKNRQTNTKTFYQQAINRRLVSNLTNNRNWFYSNEHATWMRYEQTVENKIEQAFQFYCSSRGPSTIDIQFHGHRNLDDDPITNIYNYGSWVYDTNHEKLDRDFLVIMKNKDENK</sequence>
<organism evidence="12 13">
    <name type="scientific">Rotaria sordida</name>
    <dbReference type="NCBI Taxonomy" id="392033"/>
    <lineage>
        <taxon>Eukaryota</taxon>
        <taxon>Metazoa</taxon>
        <taxon>Spiralia</taxon>
        <taxon>Gnathifera</taxon>
        <taxon>Rotifera</taxon>
        <taxon>Eurotatoria</taxon>
        <taxon>Bdelloidea</taxon>
        <taxon>Philodinida</taxon>
        <taxon>Philodinidae</taxon>
        <taxon>Rotaria</taxon>
    </lineage>
</organism>
<evidence type="ECO:0000313" key="12">
    <source>
        <dbReference type="EMBL" id="CAF1041687.1"/>
    </source>
</evidence>
<keyword evidence="4" id="KW-0067">ATP-binding</keyword>
<protein>
    <recommendedName>
        <fullName evidence="14">RNA helicase</fullName>
    </recommendedName>
</protein>
<dbReference type="Pfam" id="PF00644">
    <property type="entry name" value="PARP"/>
    <property type="match status" value="1"/>
</dbReference>
<dbReference type="SUPFAM" id="SSF56399">
    <property type="entry name" value="ADP-ribosylation"/>
    <property type="match status" value="1"/>
</dbReference>
<dbReference type="InterPro" id="IPR012317">
    <property type="entry name" value="Poly(ADP-ribose)pol_cat_dom"/>
</dbReference>
<dbReference type="InterPro" id="IPR014001">
    <property type="entry name" value="Helicase_ATP-bd"/>
</dbReference>
<keyword evidence="1" id="KW-0547">Nucleotide-binding</keyword>
<dbReference type="SUPFAM" id="SSF54928">
    <property type="entry name" value="RNA-binding domain, RBD"/>
    <property type="match status" value="1"/>
</dbReference>